<proteinExistence type="predicted"/>
<comment type="subcellular location">
    <subcellularLocation>
        <location evidence="4">Nucleus</location>
    </subcellularLocation>
</comment>
<dbReference type="CDD" id="cd00086">
    <property type="entry name" value="homeodomain"/>
    <property type="match status" value="1"/>
</dbReference>
<dbReference type="PROSITE" id="PS50071">
    <property type="entry name" value="HOMEOBOX_2"/>
    <property type="match status" value="1"/>
</dbReference>
<evidence type="ECO:0000259" key="5">
    <source>
        <dbReference type="PROSITE" id="PS50071"/>
    </source>
</evidence>
<dbReference type="Proteomes" id="UP000192639">
    <property type="component" value="Unassembled WGS sequence"/>
</dbReference>
<dbReference type="SUPFAM" id="SSF46689">
    <property type="entry name" value="Homeodomain-like"/>
    <property type="match status" value="1"/>
</dbReference>
<dbReference type="Gene3D" id="1.10.10.60">
    <property type="entry name" value="Homeodomain-like"/>
    <property type="match status" value="1"/>
</dbReference>
<gene>
    <name evidence="6" type="ORF">ECANGB1_2535</name>
</gene>
<dbReference type="VEuPathDB" id="MicrosporidiaDB:ECANGB1_2535"/>
<feature type="domain" description="Homeobox" evidence="5">
    <location>
        <begin position="132"/>
        <end position="191"/>
    </location>
</feature>
<dbReference type="OrthoDB" id="10056939at2759"/>
<dbReference type="InterPro" id="IPR001356">
    <property type="entry name" value="HD"/>
</dbReference>
<comment type="caution">
    <text evidence="6">The sequence shown here is derived from an EMBL/GenBank/DDBJ whole genome shotgun (WGS) entry which is preliminary data.</text>
</comment>
<dbReference type="InterPro" id="IPR050224">
    <property type="entry name" value="TALE_homeobox"/>
</dbReference>
<evidence type="ECO:0000313" key="7">
    <source>
        <dbReference type="Proteomes" id="UP000192639"/>
    </source>
</evidence>
<evidence type="ECO:0000313" key="6">
    <source>
        <dbReference type="EMBL" id="ORD95060.1"/>
    </source>
</evidence>
<evidence type="ECO:0000256" key="1">
    <source>
        <dbReference type="ARBA" id="ARBA00023125"/>
    </source>
</evidence>
<sequence>MSNTSNNPKMKTVELENITKLLRKYEEDYIYKNVTKEELYAKLNGYYDKFKEINKEETKSGKEVIIDLYLCLFRIQALFEFETKLTTALYTSQINERETMPAKTIEENNKSIENSYDGEKSHKDMLSYENHKFRKPKRANYSNQVSKALKSWLRENMNNPYPNDDEKNELIRQTGLDSTQINNWFINARRRILPYMKSKYMKYE</sequence>
<keyword evidence="2 4" id="KW-0371">Homeobox</keyword>
<protein>
    <submittedName>
        <fullName evidence="6">Transcription factor TALE_PBX fam</fullName>
    </submittedName>
</protein>
<reference evidence="6 7" key="1">
    <citation type="journal article" date="2017" name="Environ. Microbiol.">
        <title>Decay of the glycolytic pathway and adaptation to intranuclear parasitism within Enterocytozoonidae microsporidia.</title>
        <authorList>
            <person name="Wiredu Boakye D."/>
            <person name="Jaroenlak P."/>
            <person name="Prachumwat A."/>
            <person name="Williams T.A."/>
            <person name="Bateman K.S."/>
            <person name="Itsathitphaisarn O."/>
            <person name="Sritunyalucksana K."/>
            <person name="Paszkiewicz K.H."/>
            <person name="Moore K.A."/>
            <person name="Stentiford G.D."/>
            <person name="Williams B.A."/>
        </authorList>
    </citation>
    <scope>NUCLEOTIDE SEQUENCE [LARGE SCALE GENOMIC DNA]</scope>
    <source>
        <strain evidence="6 7">GB1</strain>
    </source>
</reference>
<organism evidence="6 7">
    <name type="scientific">Enterospora canceri</name>
    <dbReference type="NCBI Taxonomy" id="1081671"/>
    <lineage>
        <taxon>Eukaryota</taxon>
        <taxon>Fungi</taxon>
        <taxon>Fungi incertae sedis</taxon>
        <taxon>Microsporidia</taxon>
        <taxon>Enterocytozoonidae</taxon>
        <taxon>Enterospora</taxon>
    </lineage>
</organism>
<dbReference type="PANTHER" id="PTHR11850">
    <property type="entry name" value="HOMEOBOX PROTEIN TRANSCRIPTION FACTORS"/>
    <property type="match status" value="1"/>
</dbReference>
<keyword evidence="3 4" id="KW-0539">Nucleus</keyword>
<keyword evidence="7" id="KW-1185">Reference proteome</keyword>
<dbReference type="Pfam" id="PF05920">
    <property type="entry name" value="Homeobox_KN"/>
    <property type="match status" value="1"/>
</dbReference>
<evidence type="ECO:0000256" key="2">
    <source>
        <dbReference type="ARBA" id="ARBA00023155"/>
    </source>
</evidence>
<dbReference type="AlphaFoldDB" id="A0A1Y1SAJ4"/>
<dbReference type="InterPro" id="IPR008422">
    <property type="entry name" value="KN_HD"/>
</dbReference>
<evidence type="ECO:0000256" key="3">
    <source>
        <dbReference type="ARBA" id="ARBA00023242"/>
    </source>
</evidence>
<dbReference type="InterPro" id="IPR009057">
    <property type="entry name" value="Homeodomain-like_sf"/>
</dbReference>
<name>A0A1Y1SAJ4_9MICR</name>
<dbReference type="SMART" id="SM00389">
    <property type="entry name" value="HOX"/>
    <property type="match status" value="1"/>
</dbReference>
<dbReference type="GO" id="GO:0006355">
    <property type="term" value="P:regulation of DNA-templated transcription"/>
    <property type="evidence" value="ECO:0007669"/>
    <property type="project" value="InterPro"/>
</dbReference>
<dbReference type="GO" id="GO:0005634">
    <property type="term" value="C:nucleus"/>
    <property type="evidence" value="ECO:0007669"/>
    <property type="project" value="UniProtKB-SubCell"/>
</dbReference>
<dbReference type="EMBL" id="LWDP01000004">
    <property type="protein sequence ID" value="ORD95060.1"/>
    <property type="molecule type" value="Genomic_DNA"/>
</dbReference>
<dbReference type="GO" id="GO:0003677">
    <property type="term" value="F:DNA binding"/>
    <property type="evidence" value="ECO:0007669"/>
    <property type="project" value="UniProtKB-UniRule"/>
</dbReference>
<feature type="DNA-binding region" description="Homeobox" evidence="4">
    <location>
        <begin position="134"/>
        <end position="192"/>
    </location>
</feature>
<accession>A0A1Y1SAJ4</accession>
<keyword evidence="1 4" id="KW-0238">DNA-binding</keyword>
<evidence type="ECO:0000256" key="4">
    <source>
        <dbReference type="PROSITE-ProRule" id="PRU00108"/>
    </source>
</evidence>